<comment type="caution">
    <text evidence="5">The sequence shown here is derived from an EMBL/GenBank/DDBJ whole genome shotgun (WGS) entry which is preliminary data.</text>
</comment>
<dbReference type="Proteomes" id="UP001175271">
    <property type="component" value="Unassembled WGS sequence"/>
</dbReference>
<dbReference type="Pfam" id="PF19913">
    <property type="entry name" value="WCOB"/>
    <property type="match status" value="1"/>
</dbReference>
<dbReference type="Pfam" id="PF20053">
    <property type="entry name" value="WC-rich"/>
    <property type="match status" value="1"/>
</dbReference>
<keyword evidence="2" id="KW-0472">Membrane</keyword>
<dbReference type="InterPro" id="IPR026209">
    <property type="entry name" value="Wolframin_fam"/>
</dbReference>
<feature type="region of interest" description="Disordered" evidence="1">
    <location>
        <begin position="1"/>
        <end position="32"/>
    </location>
</feature>
<evidence type="ECO:0000313" key="5">
    <source>
        <dbReference type="EMBL" id="KAK0428948.1"/>
    </source>
</evidence>
<dbReference type="PRINTS" id="PR02060">
    <property type="entry name" value="WOLFFAMILY"/>
</dbReference>
<accession>A0AA39IR61</accession>
<evidence type="ECO:0000313" key="6">
    <source>
        <dbReference type="Proteomes" id="UP001175271"/>
    </source>
</evidence>
<evidence type="ECO:0008006" key="7">
    <source>
        <dbReference type="Google" id="ProtNLM"/>
    </source>
</evidence>
<dbReference type="GO" id="GO:0030968">
    <property type="term" value="P:endoplasmic reticulum unfolded protein response"/>
    <property type="evidence" value="ECO:0007669"/>
    <property type="project" value="TreeGrafter"/>
</dbReference>
<keyword evidence="2" id="KW-1133">Transmembrane helix</keyword>
<dbReference type="PANTHER" id="PTHR13098:SF3">
    <property type="entry name" value="WOLFRAMIN"/>
    <property type="match status" value="1"/>
</dbReference>
<dbReference type="PANTHER" id="PTHR13098">
    <property type="entry name" value="WOLFRAMIN"/>
    <property type="match status" value="1"/>
</dbReference>
<evidence type="ECO:0000256" key="1">
    <source>
        <dbReference type="SAM" id="MobiDB-lite"/>
    </source>
</evidence>
<keyword evidence="2" id="KW-0812">Transmembrane</keyword>
<dbReference type="EMBL" id="JAUCMV010000001">
    <property type="protein sequence ID" value="KAK0428948.1"/>
    <property type="molecule type" value="Genomic_DNA"/>
</dbReference>
<dbReference type="GO" id="GO:0055074">
    <property type="term" value="P:calcium ion homeostasis"/>
    <property type="evidence" value="ECO:0007669"/>
    <property type="project" value="TreeGrafter"/>
</dbReference>
<gene>
    <name evidence="5" type="ORF">QR680_011101</name>
</gene>
<feature type="transmembrane region" description="Helical" evidence="2">
    <location>
        <begin position="344"/>
        <end position="367"/>
    </location>
</feature>
<feature type="transmembrane region" description="Helical" evidence="2">
    <location>
        <begin position="168"/>
        <end position="189"/>
    </location>
</feature>
<evidence type="ECO:0000259" key="4">
    <source>
        <dbReference type="Pfam" id="PF20053"/>
    </source>
</evidence>
<feature type="transmembrane region" description="Helical" evidence="2">
    <location>
        <begin position="413"/>
        <end position="435"/>
    </location>
</feature>
<organism evidence="5 6">
    <name type="scientific">Steinernema hermaphroditum</name>
    <dbReference type="NCBI Taxonomy" id="289476"/>
    <lineage>
        <taxon>Eukaryota</taxon>
        <taxon>Metazoa</taxon>
        <taxon>Ecdysozoa</taxon>
        <taxon>Nematoda</taxon>
        <taxon>Chromadorea</taxon>
        <taxon>Rhabditida</taxon>
        <taxon>Tylenchina</taxon>
        <taxon>Panagrolaimomorpha</taxon>
        <taxon>Strongyloidoidea</taxon>
        <taxon>Steinernematidae</taxon>
        <taxon>Steinernema</taxon>
    </lineage>
</organism>
<dbReference type="InterPro" id="IPR045400">
    <property type="entry name" value="Wolframin_Cys-rich"/>
</dbReference>
<feature type="transmembrane region" description="Helical" evidence="2">
    <location>
        <begin position="255"/>
        <end position="272"/>
    </location>
</feature>
<feature type="transmembrane region" description="Helical" evidence="2">
    <location>
        <begin position="379"/>
        <end position="401"/>
    </location>
</feature>
<dbReference type="InterPro" id="IPR045461">
    <property type="entry name" value="Wolframin_OB_fold"/>
</dbReference>
<dbReference type="GO" id="GO:0005789">
    <property type="term" value="C:endoplasmic reticulum membrane"/>
    <property type="evidence" value="ECO:0007669"/>
    <property type="project" value="TreeGrafter"/>
</dbReference>
<feature type="domain" description="Wolframin OB-fold" evidence="3">
    <location>
        <begin position="612"/>
        <end position="732"/>
    </location>
</feature>
<evidence type="ECO:0000256" key="2">
    <source>
        <dbReference type="SAM" id="Phobius"/>
    </source>
</evidence>
<dbReference type="AlphaFoldDB" id="A0AA39IR61"/>
<protein>
    <recommendedName>
        <fullName evidence="7">Wolframin</fullName>
    </recommendedName>
</protein>
<sequence length="734" mass="84259">MDRLLATDRPNLDSSDDEHGRQPSFQSRSKDWSRNTAKRMFRLLRKRSGQTPSSREGLRQLINEVERDQITQKELIEKMAESVDMEDAMAGDTREEEFVSGVSNMLEDESEFSSLFSNRLFSVDAFVEYLLRKLQQQWKNLFYAIFPMHQIQTLILICFVQFLSVHTIIQTLPVIACFISFFSMIYFTLKMFHNKKILRERKVWRRLLHLFSERAQSPDVELPPTIEEEEDTNIEIDEEISESGSRFVTDSWDPYINFFLSLFVFILALGAAEKRVPIPVLFCGISFFCCCLCFVALADKSDKFALVAITANFLSCVHVILAKMHFTVGRWFIWRPVIEWRLGFIHFSIGIPSLALLVVPAVFVIMARKRKSWLGVAHLIVPHIVCVFWSDVAVTLLLIGWKGFNFNGLVLTLAIISLLMVPSVLGAVFAIALLIGQIRSSIDIVSGLKALFTLFVLCLPFLAYRLYKLLSKRYNFEAFAGDSKKRKWVLLCVYISLLLMSISFLYQGQIAQDATADITNMTWSKFHQHCAFTDPSTVKQQIDCSQLKGTAVNWRGTIQSVRIIGIDNSFESLLDYMPDSLSQTMRCFYDSDRGDVDTNTGISPNLCSLTSHNVYTYELEVAGPYGERIVSSSKSSVLLIAQHAFHDVAQILEEGDVVRFIGYFDNYPVFRSPAKMKLLLLECMSCKQMHQNKQLRHLRLTSVKADRSRLWSRVFFAFKFVFNFIFAPLFRIPT</sequence>
<evidence type="ECO:0000259" key="3">
    <source>
        <dbReference type="Pfam" id="PF19913"/>
    </source>
</evidence>
<feature type="transmembrane region" description="Helical" evidence="2">
    <location>
        <begin position="710"/>
        <end position="730"/>
    </location>
</feature>
<feature type="transmembrane region" description="Helical" evidence="2">
    <location>
        <begin position="141"/>
        <end position="162"/>
    </location>
</feature>
<proteinExistence type="predicted"/>
<feature type="transmembrane region" description="Helical" evidence="2">
    <location>
        <begin position="304"/>
        <end position="324"/>
    </location>
</feature>
<feature type="transmembrane region" description="Helical" evidence="2">
    <location>
        <begin position="487"/>
        <end position="506"/>
    </location>
</feature>
<feature type="transmembrane region" description="Helical" evidence="2">
    <location>
        <begin position="278"/>
        <end position="297"/>
    </location>
</feature>
<feature type="transmembrane region" description="Helical" evidence="2">
    <location>
        <begin position="447"/>
        <end position="467"/>
    </location>
</feature>
<keyword evidence="6" id="KW-1185">Reference proteome</keyword>
<feature type="domain" description="Wolframin cysteine-rich" evidence="4">
    <location>
        <begin position="523"/>
        <end position="593"/>
    </location>
</feature>
<name>A0AA39IR61_9BILA</name>
<reference evidence="5" key="1">
    <citation type="submission" date="2023-06" db="EMBL/GenBank/DDBJ databases">
        <title>Genomic analysis of the entomopathogenic nematode Steinernema hermaphroditum.</title>
        <authorList>
            <person name="Schwarz E.M."/>
            <person name="Heppert J.K."/>
            <person name="Baniya A."/>
            <person name="Schwartz H.T."/>
            <person name="Tan C.-H."/>
            <person name="Antoshechkin I."/>
            <person name="Sternberg P.W."/>
            <person name="Goodrich-Blair H."/>
            <person name="Dillman A.R."/>
        </authorList>
    </citation>
    <scope>NUCLEOTIDE SEQUENCE</scope>
    <source>
        <strain evidence="5">PS9179</strain>
        <tissue evidence="5">Whole animal</tissue>
    </source>
</reference>